<dbReference type="GO" id="GO:0008017">
    <property type="term" value="F:microtubule binding"/>
    <property type="evidence" value="ECO:0007669"/>
    <property type="project" value="InterPro"/>
</dbReference>
<name>Q22AX4_TETTS</name>
<feature type="binding site" evidence="6">
    <location>
        <begin position="204"/>
        <end position="211"/>
    </location>
    <ligand>
        <name>ATP</name>
        <dbReference type="ChEBI" id="CHEBI:30616"/>
    </ligand>
</feature>
<dbReference type="InterPro" id="IPR001752">
    <property type="entry name" value="Kinesin_motor_dom"/>
</dbReference>
<dbReference type="eggNOG" id="KOG0242">
    <property type="taxonomic scope" value="Eukaryota"/>
</dbReference>
<keyword evidence="3 6" id="KW-0067">ATP-binding</keyword>
<dbReference type="STRING" id="312017.Q22AX4"/>
<dbReference type="Gene3D" id="3.40.850.10">
    <property type="entry name" value="Kinesin motor domain"/>
    <property type="match status" value="1"/>
</dbReference>
<evidence type="ECO:0000256" key="3">
    <source>
        <dbReference type="ARBA" id="ARBA00022840"/>
    </source>
</evidence>
<evidence type="ECO:0000256" key="8">
    <source>
        <dbReference type="SAM" id="MobiDB-lite"/>
    </source>
</evidence>
<evidence type="ECO:0000256" key="6">
    <source>
        <dbReference type="PROSITE-ProRule" id="PRU00283"/>
    </source>
</evidence>
<protein>
    <submittedName>
        <fullName evidence="10">Kinesin motor catalytic domain protein</fullName>
    </submittedName>
</protein>
<feature type="region of interest" description="Disordered" evidence="8">
    <location>
        <begin position="254"/>
        <end position="281"/>
    </location>
</feature>
<dbReference type="PRINTS" id="PR00380">
    <property type="entry name" value="KINESINHEAVY"/>
</dbReference>
<dbReference type="PROSITE" id="PS50067">
    <property type="entry name" value="KINESIN_MOTOR_2"/>
    <property type="match status" value="1"/>
</dbReference>
<dbReference type="InterPro" id="IPR019821">
    <property type="entry name" value="Kinesin_motor_CS"/>
</dbReference>
<evidence type="ECO:0000256" key="1">
    <source>
        <dbReference type="ARBA" id="ARBA00022701"/>
    </source>
</evidence>
<keyword evidence="1" id="KW-0493">Microtubule</keyword>
<feature type="region of interest" description="Disordered" evidence="8">
    <location>
        <begin position="53"/>
        <end position="76"/>
    </location>
</feature>
<proteinExistence type="inferred from homology"/>
<keyword evidence="11" id="KW-1185">Reference proteome</keyword>
<feature type="compositionally biased region" description="Low complexity" evidence="8">
    <location>
        <begin position="1242"/>
        <end position="1256"/>
    </location>
</feature>
<feature type="compositionally biased region" description="Low complexity" evidence="8">
    <location>
        <begin position="1399"/>
        <end position="1421"/>
    </location>
</feature>
<accession>Q22AX4</accession>
<sequence length="2129" mass="239020">MMVKSPERIQKQYLKTTSSLVSSFQVNGEKRLKSLDSRTSIQNRHLYSYQLYQSKQGNQPITNSQVQGEKDRRYGSEGGHMIESLQIGLREQSAGNNYSKKRQKKNQTMQVFVRVRPLNQKELSGKNGSRKIIQVADDRKFVIINSSESNKSVFSQTVRDDRLFEMNRTFGEECSNDEVFDYVMKEDIKLSLFEGFNCTCFVYGMTGAGKTYTMFGDICNYLTMNSPIKGLIMLSLKEIMESMKEKKQNIEEDYISSKRNDTYNDSNQELSDENRFTPNQQQKQVSFRLKLSYLEIYNEQIHDLLSLDSQNNDNLMVIEDPSRGVFVPELIEQEIISEQQVLECIRLGNTRRQMASTGQNEFSSRSHAIITFTLEQTITNKNQESEQQQGKGEFQSNIQNNKYTVLTSKLCLVDLAGSERAAVTENKGLRLQEGANINKSLLALGNCINILSDTTKKGAFVPYRDSKLTRLLKDSLGGNTQTYMIACVSPAFISLEETLNTLKYAQRASRIQKVVTKNEKTIQGLSSQKSLQYITLIENMKKEIDFLKQQLASTVQANNDNQMPNNSNFTCESQLNQHAQEVGGLYLLKEKSSNQVSSASELFNSNINPPNTFPANMEQNNLINNDIKRSQIIANGIPSLFLQKQDSTTSAVVQQMGGWQDNDSFSSSGKSVRISCTNTSNNGSVILFKRSPSQLNFTKQQQVHQQKVTEEMNQLCGKILKNLEENWEIQQSIQDLNNLKKQNEEVLEEKQQRLKKLKSNLIQWPHESEINQLQIGIGQLQNTMANNQNILENMQQALRRNVENKQELSIQMVQVLQSSSDQLVKTMNQTCQILQIEKNDLENANLDLKQQHLHFQTQFQEKVHQIKSMEEQIKQMQKELQEKDQIIQQNQQVIMHLASNSGSVNSQNIPSNLVSGNQINQSMLQTFVSKQNVGPQNPNSVFNPFSSQPSMTSCPFNQTSFFLTNVTNNGNLQNNFNPFLSQADQNTQNQYKDQVDGINCIENKCSVTQPIKNSSSSSKGNQIPKSDSIKQEPIVNNFMQNQSTIVQKTHANNKNISHSATSAPFYCNSSAIYLTNTSNTTNQKHKEAKRFVSSDANPNNSVSKLQIQMQSSINASFSQSTALRSTSSQNTNNKKFFTEKNGYFDFKNKQNQISSGQSSSASSSLAVTSASSGGIMNLQQSQKTTTLASTLNSKNPTQTTQSSMMTSQGLQRQAPGSPQMRVQSPNQTAKSTNNNNLETSKTQNSNGITNINSSTTALPNNLNQNLMASKNLMASSSQMSTSNNYQNFSSPTQSSARLSTVYKSPSSIAQSIINRKSVLTHREKQAQGVKNNSSGAVGALSSFPNNTSSINQALTITPNQVSSKTNLASNSNNNNQSNSIAKLGLQSTIPSSNNVSQLNSQHNNISLNTNNNNNISSNSNNPQVANKLQDARNEYKEFINIFRKIQKDDEEPSQVQNATMMHSTLDEKLKFLSSNNNYNSNNKPSNEYDLFPNASTVYQSNLNNNEQVTKQVENQLNYRSNQLNESPQQKGDLIDKKVQNILSSGQKKGNNPDISLVDFLQTDEFPEIYASNKNQGSEKRQSLERINGTDKSNSFNNHINNLLSNKKSNEFNKEASPNQAVNEIIQTPFLTISSLHQKPHSLPPQQNISSFYSNTSQKPSHQNTNSQGQSSYLTGHQNHNTPSSSSLSKFTINLASNSSQRRNESITRGIQQQSSQKDSKISTPESSLVTQKVDLYKEKEKSGLNSQFQQQNQGYSSNIYGVQEKSVQDTNQSQTQKGNYNIYQEIRRLDNIVSTNDVNQETLKEIKDLIQRLDSSQFQRFILSQSDQISVERLKRVFEEQNYKSERYNQSAPSHGMVQSQVSLTQQRIKSFGLPQKSLVEKENNIGNQNKYQSLSPNKKVNHLVQDVIDKQKKKRSEEFQRHLMLSNLASNIFNSDSDIDLMQTQVSNQNPAEKIQNQKLSSPTNQNRKISTGITNQNTQSSQNGYSSAGASNNVISINLYQNKNNFDVINGYNSTESITPGQSNTSQLQINPLNQQYSSLNSQNQNGQPQTISLTIPSTYNSKLNSALTSSQAVAQLNSTPIAQLNLTSPQPQQISYVSQTSNINSGGNQQQQNLMNNIYKPNTQYA</sequence>
<dbReference type="EMBL" id="GG662712">
    <property type="protein sequence ID" value="EAR82440.2"/>
    <property type="molecule type" value="Genomic_DNA"/>
</dbReference>
<feature type="region of interest" description="Disordered" evidence="8">
    <location>
        <begin position="1636"/>
        <end position="1726"/>
    </location>
</feature>
<evidence type="ECO:0000259" key="9">
    <source>
        <dbReference type="PROSITE" id="PS50067"/>
    </source>
</evidence>
<dbReference type="InterPro" id="IPR027640">
    <property type="entry name" value="Kinesin-like_fam"/>
</dbReference>
<keyword evidence="5 6" id="KW-0505">Motor protein</keyword>
<evidence type="ECO:0000313" key="11">
    <source>
        <dbReference type="Proteomes" id="UP000009168"/>
    </source>
</evidence>
<dbReference type="GO" id="GO:0003777">
    <property type="term" value="F:microtubule motor activity"/>
    <property type="evidence" value="ECO:0007669"/>
    <property type="project" value="InterPro"/>
</dbReference>
<dbReference type="Proteomes" id="UP000009168">
    <property type="component" value="Unassembled WGS sequence"/>
</dbReference>
<dbReference type="RefSeq" id="XP_001030103.2">
    <property type="nucleotide sequence ID" value="XM_001030103.3"/>
</dbReference>
<feature type="region of interest" description="Disordered" evidence="8">
    <location>
        <begin position="1181"/>
        <end position="1261"/>
    </location>
</feature>
<dbReference type="GO" id="GO:0007018">
    <property type="term" value="P:microtubule-based movement"/>
    <property type="evidence" value="ECO:0007669"/>
    <property type="project" value="InterPro"/>
</dbReference>
<feature type="region of interest" description="Disordered" evidence="8">
    <location>
        <begin position="1952"/>
        <end position="1989"/>
    </location>
</feature>
<dbReference type="KEGG" id="tet:TTHERM_01142740"/>
<dbReference type="GO" id="GO:0005874">
    <property type="term" value="C:microtubule"/>
    <property type="evidence" value="ECO:0007669"/>
    <property type="project" value="UniProtKB-KW"/>
</dbReference>
<dbReference type="GeneID" id="7825094"/>
<evidence type="ECO:0000256" key="5">
    <source>
        <dbReference type="ARBA" id="ARBA00023175"/>
    </source>
</evidence>
<feature type="compositionally biased region" description="Polar residues" evidence="8">
    <location>
        <begin position="1181"/>
        <end position="1196"/>
    </location>
</feature>
<feature type="compositionally biased region" description="Polar residues" evidence="8">
    <location>
        <begin position="53"/>
        <end position="67"/>
    </location>
</feature>
<keyword evidence="2 6" id="KW-0547">Nucleotide-binding</keyword>
<dbReference type="PANTHER" id="PTHR47968:SF36">
    <property type="entry name" value="KINESIN HEAVY CHAIN ISOFORM X1"/>
    <property type="match status" value="1"/>
</dbReference>
<feature type="region of interest" description="Disordered" evidence="8">
    <location>
        <begin position="1570"/>
        <end position="1601"/>
    </location>
</feature>
<dbReference type="SUPFAM" id="SSF52540">
    <property type="entry name" value="P-loop containing nucleoside triphosphate hydrolases"/>
    <property type="match status" value="1"/>
</dbReference>
<dbReference type="GO" id="GO:0005524">
    <property type="term" value="F:ATP binding"/>
    <property type="evidence" value="ECO:0007669"/>
    <property type="project" value="UniProtKB-UniRule"/>
</dbReference>
<feature type="coiled-coil region" evidence="7">
    <location>
        <begin position="729"/>
        <end position="893"/>
    </location>
</feature>
<feature type="compositionally biased region" description="Polar residues" evidence="8">
    <location>
        <begin position="1589"/>
        <end position="1601"/>
    </location>
</feature>
<feature type="compositionally biased region" description="Polar residues" evidence="8">
    <location>
        <begin position="1643"/>
        <end position="1700"/>
    </location>
</feature>
<dbReference type="SMART" id="SM00129">
    <property type="entry name" value="KISc"/>
    <property type="match status" value="1"/>
</dbReference>
<keyword evidence="4 7" id="KW-0175">Coiled coil</keyword>
<evidence type="ECO:0000313" key="10">
    <source>
        <dbReference type="EMBL" id="EAR82440.2"/>
    </source>
</evidence>
<comment type="similarity">
    <text evidence="6">Belongs to the TRAFAC class myosin-kinesin ATPase superfamily. Kinesin family.</text>
</comment>
<dbReference type="InParanoid" id="Q22AX4"/>
<dbReference type="InterPro" id="IPR027417">
    <property type="entry name" value="P-loop_NTPase"/>
</dbReference>
<feature type="domain" description="Kinesin motor" evidence="9">
    <location>
        <begin position="108"/>
        <end position="511"/>
    </location>
</feature>
<feature type="region of interest" description="Disordered" evidence="8">
    <location>
        <begin position="1391"/>
        <end position="1424"/>
    </location>
</feature>
<feature type="compositionally biased region" description="Low complexity" evidence="8">
    <location>
        <begin position="2105"/>
        <end position="2120"/>
    </location>
</feature>
<dbReference type="Pfam" id="PF00225">
    <property type="entry name" value="Kinesin"/>
    <property type="match status" value="1"/>
</dbReference>
<dbReference type="PROSITE" id="PS00411">
    <property type="entry name" value="KINESIN_MOTOR_1"/>
    <property type="match status" value="1"/>
</dbReference>
<dbReference type="InterPro" id="IPR036961">
    <property type="entry name" value="Kinesin_motor_dom_sf"/>
</dbReference>
<feature type="compositionally biased region" description="Polar residues" evidence="8">
    <location>
        <begin position="1209"/>
        <end position="1241"/>
    </location>
</feature>
<organism evidence="10 11">
    <name type="scientific">Tetrahymena thermophila (strain SB210)</name>
    <dbReference type="NCBI Taxonomy" id="312017"/>
    <lineage>
        <taxon>Eukaryota</taxon>
        <taxon>Sar</taxon>
        <taxon>Alveolata</taxon>
        <taxon>Ciliophora</taxon>
        <taxon>Intramacronucleata</taxon>
        <taxon>Oligohymenophorea</taxon>
        <taxon>Hymenostomatida</taxon>
        <taxon>Tetrahymenina</taxon>
        <taxon>Tetrahymenidae</taxon>
        <taxon>Tetrahymena</taxon>
    </lineage>
</organism>
<dbReference type="PANTHER" id="PTHR47968">
    <property type="entry name" value="CENTROMERE PROTEIN E"/>
    <property type="match status" value="1"/>
</dbReference>
<feature type="region of interest" description="Disordered" evidence="8">
    <location>
        <begin position="2105"/>
        <end position="2129"/>
    </location>
</feature>
<gene>
    <name evidence="10" type="ORF">TTHERM_01142740</name>
</gene>
<dbReference type="HOGENOM" id="CLU_232200_0_0_1"/>
<feature type="compositionally biased region" description="Low complexity" evidence="8">
    <location>
        <begin position="1197"/>
        <end position="1208"/>
    </location>
</feature>
<evidence type="ECO:0000256" key="2">
    <source>
        <dbReference type="ARBA" id="ARBA00022741"/>
    </source>
</evidence>
<reference evidence="11" key="1">
    <citation type="journal article" date="2006" name="PLoS Biol.">
        <title>Macronuclear genome sequence of the ciliate Tetrahymena thermophila, a model eukaryote.</title>
        <authorList>
            <person name="Eisen J.A."/>
            <person name="Coyne R.S."/>
            <person name="Wu M."/>
            <person name="Wu D."/>
            <person name="Thiagarajan M."/>
            <person name="Wortman J.R."/>
            <person name="Badger J.H."/>
            <person name="Ren Q."/>
            <person name="Amedeo P."/>
            <person name="Jones K.M."/>
            <person name="Tallon L.J."/>
            <person name="Delcher A.L."/>
            <person name="Salzberg S.L."/>
            <person name="Silva J.C."/>
            <person name="Haas B.J."/>
            <person name="Majoros W.H."/>
            <person name="Farzad M."/>
            <person name="Carlton J.M."/>
            <person name="Smith R.K. Jr."/>
            <person name="Garg J."/>
            <person name="Pearlman R.E."/>
            <person name="Karrer K.M."/>
            <person name="Sun L."/>
            <person name="Manning G."/>
            <person name="Elde N.C."/>
            <person name="Turkewitz A.P."/>
            <person name="Asai D.J."/>
            <person name="Wilkes D.E."/>
            <person name="Wang Y."/>
            <person name="Cai H."/>
            <person name="Collins K."/>
            <person name="Stewart B.A."/>
            <person name="Lee S.R."/>
            <person name="Wilamowska K."/>
            <person name="Weinberg Z."/>
            <person name="Ruzzo W.L."/>
            <person name="Wloga D."/>
            <person name="Gaertig J."/>
            <person name="Frankel J."/>
            <person name="Tsao C.-C."/>
            <person name="Gorovsky M.A."/>
            <person name="Keeling P.J."/>
            <person name="Waller R.F."/>
            <person name="Patron N.J."/>
            <person name="Cherry J.M."/>
            <person name="Stover N.A."/>
            <person name="Krieger C.J."/>
            <person name="del Toro C."/>
            <person name="Ryder H.F."/>
            <person name="Williamson S.C."/>
            <person name="Barbeau R.A."/>
            <person name="Hamilton E.P."/>
            <person name="Orias E."/>
        </authorList>
    </citation>
    <scope>NUCLEOTIDE SEQUENCE [LARGE SCALE GENOMIC DNA]</scope>
    <source>
        <strain evidence="11">SB210</strain>
    </source>
</reference>
<evidence type="ECO:0000256" key="4">
    <source>
        <dbReference type="ARBA" id="ARBA00023054"/>
    </source>
</evidence>
<evidence type="ECO:0000256" key="7">
    <source>
        <dbReference type="SAM" id="Coils"/>
    </source>
</evidence>